<sequence>MAEYEETAEDGVASGEELFKSLLRIFPLATPWDYFKNGRWQVELLQIDTDLVEAHRREAAAPEPPPLEE</sequence>
<protein>
    <submittedName>
        <fullName evidence="1">Uncharacterized protein</fullName>
    </submittedName>
</protein>
<feature type="non-terminal residue" evidence="1">
    <location>
        <position position="1"/>
    </location>
</feature>
<dbReference type="Proteomes" id="UP000626109">
    <property type="component" value="Unassembled WGS sequence"/>
</dbReference>
<evidence type="ECO:0000313" key="1">
    <source>
        <dbReference type="EMBL" id="CAE8734906.1"/>
    </source>
</evidence>
<comment type="caution">
    <text evidence="1">The sequence shown here is derived from an EMBL/GenBank/DDBJ whole genome shotgun (WGS) entry which is preliminary data.</text>
</comment>
<evidence type="ECO:0000313" key="2">
    <source>
        <dbReference type="Proteomes" id="UP000626109"/>
    </source>
</evidence>
<name>A0A813LWS9_POLGL</name>
<organism evidence="1 2">
    <name type="scientific">Polarella glacialis</name>
    <name type="common">Dinoflagellate</name>
    <dbReference type="NCBI Taxonomy" id="89957"/>
    <lineage>
        <taxon>Eukaryota</taxon>
        <taxon>Sar</taxon>
        <taxon>Alveolata</taxon>
        <taxon>Dinophyceae</taxon>
        <taxon>Suessiales</taxon>
        <taxon>Suessiaceae</taxon>
        <taxon>Polarella</taxon>
    </lineage>
</organism>
<dbReference type="AlphaFoldDB" id="A0A813LWS9"/>
<feature type="non-terminal residue" evidence="1">
    <location>
        <position position="69"/>
    </location>
</feature>
<accession>A0A813LWS9</accession>
<proteinExistence type="predicted"/>
<gene>
    <name evidence="1" type="ORF">PGLA2088_LOCUS47564</name>
</gene>
<reference evidence="1" key="1">
    <citation type="submission" date="2021-02" db="EMBL/GenBank/DDBJ databases">
        <authorList>
            <person name="Dougan E. K."/>
            <person name="Rhodes N."/>
            <person name="Thang M."/>
            <person name="Chan C."/>
        </authorList>
    </citation>
    <scope>NUCLEOTIDE SEQUENCE</scope>
</reference>
<dbReference type="EMBL" id="CAJNNW010036492">
    <property type="protein sequence ID" value="CAE8734906.1"/>
    <property type="molecule type" value="Genomic_DNA"/>
</dbReference>